<dbReference type="GO" id="GO:0008976">
    <property type="term" value="F:polyphosphate kinase activity"/>
    <property type="evidence" value="ECO:0007669"/>
    <property type="project" value="InterPro"/>
</dbReference>
<dbReference type="Pfam" id="PF13090">
    <property type="entry name" value="PP_kinase_C"/>
    <property type="match status" value="1"/>
</dbReference>
<protein>
    <recommendedName>
        <fullName evidence="4">Polyphosphate kinase C-terminal domain-containing protein</fullName>
    </recommendedName>
</protein>
<dbReference type="InterPro" id="IPR025200">
    <property type="entry name" value="PPK_C_dom2"/>
</dbReference>
<evidence type="ECO:0000259" key="2">
    <source>
        <dbReference type="Pfam" id="PF17941"/>
    </source>
</evidence>
<organism evidence="3">
    <name type="scientific">marine metagenome</name>
    <dbReference type="NCBI Taxonomy" id="408172"/>
    <lineage>
        <taxon>unclassified sequences</taxon>
        <taxon>metagenomes</taxon>
        <taxon>ecological metagenomes</taxon>
    </lineage>
</organism>
<sequence>QNGKQVAVGVELKARFDEALNIRWAREMEEAGVQVSYGLVNYKVHAKLCLVIRKEEDGLRRYLHMATGNYNPDTARLYTDLGLFTSREDYGEDASNLFNLLTGFCQFQGTKKLVVAPFEFQPVMLDLIQQEAHNARAGKPARIVAKMNSLVDKPIIEALYNAG</sequence>
<feature type="domain" description="Polyphosphate kinase C-terminal" evidence="2">
    <location>
        <begin position="1"/>
        <end position="104"/>
    </location>
</feature>
<dbReference type="GO" id="GO:0006799">
    <property type="term" value="P:polyphosphate biosynthetic process"/>
    <property type="evidence" value="ECO:0007669"/>
    <property type="project" value="InterPro"/>
</dbReference>
<dbReference type="PANTHER" id="PTHR30218">
    <property type="entry name" value="POLYPHOSPHATE KINASE"/>
    <property type="match status" value="1"/>
</dbReference>
<dbReference type="InterPro" id="IPR041108">
    <property type="entry name" value="PP_kinase_C_1"/>
</dbReference>
<evidence type="ECO:0000259" key="1">
    <source>
        <dbReference type="Pfam" id="PF13090"/>
    </source>
</evidence>
<dbReference type="EMBL" id="UINC01062761">
    <property type="protein sequence ID" value="SVB89680.1"/>
    <property type="molecule type" value="Genomic_DNA"/>
</dbReference>
<evidence type="ECO:0000313" key="3">
    <source>
        <dbReference type="EMBL" id="SVB89680.1"/>
    </source>
</evidence>
<dbReference type="AlphaFoldDB" id="A0A382HQX5"/>
<evidence type="ECO:0008006" key="4">
    <source>
        <dbReference type="Google" id="ProtNLM"/>
    </source>
</evidence>
<dbReference type="GO" id="GO:0009358">
    <property type="term" value="C:polyphosphate kinase complex"/>
    <property type="evidence" value="ECO:0007669"/>
    <property type="project" value="InterPro"/>
</dbReference>
<proteinExistence type="predicted"/>
<dbReference type="PANTHER" id="PTHR30218:SF0">
    <property type="entry name" value="POLYPHOSPHATE KINASE"/>
    <property type="match status" value="1"/>
</dbReference>
<reference evidence="3" key="1">
    <citation type="submission" date="2018-05" db="EMBL/GenBank/DDBJ databases">
        <authorList>
            <person name="Lanie J.A."/>
            <person name="Ng W.-L."/>
            <person name="Kazmierczak K.M."/>
            <person name="Andrzejewski T.M."/>
            <person name="Davidsen T.M."/>
            <person name="Wayne K.J."/>
            <person name="Tettelin H."/>
            <person name="Glass J.I."/>
            <person name="Rusch D."/>
            <person name="Podicherti R."/>
            <person name="Tsui H.-C.T."/>
            <person name="Winkler M.E."/>
        </authorList>
    </citation>
    <scope>NUCLEOTIDE SEQUENCE</scope>
</reference>
<gene>
    <name evidence="3" type="ORF">METZ01_LOCUS242534</name>
</gene>
<dbReference type="Pfam" id="PF17941">
    <property type="entry name" value="PP_kinase_C_1"/>
    <property type="match status" value="1"/>
</dbReference>
<dbReference type="InterPro" id="IPR003414">
    <property type="entry name" value="PP_kinase"/>
</dbReference>
<accession>A0A382HQX5</accession>
<feature type="domain" description="Polyphosphate kinase C-terminal" evidence="1">
    <location>
        <begin position="113"/>
        <end position="162"/>
    </location>
</feature>
<feature type="non-terminal residue" evidence="3">
    <location>
        <position position="1"/>
    </location>
</feature>
<dbReference type="Gene3D" id="3.30.870.10">
    <property type="entry name" value="Endonuclease Chain A"/>
    <property type="match status" value="2"/>
</dbReference>
<feature type="non-terminal residue" evidence="3">
    <location>
        <position position="163"/>
    </location>
</feature>
<name>A0A382HQX5_9ZZZZ</name>
<dbReference type="SUPFAM" id="SSF56024">
    <property type="entry name" value="Phospholipase D/nuclease"/>
    <property type="match status" value="2"/>
</dbReference>